<keyword evidence="1" id="KW-0732">Signal</keyword>
<dbReference type="EMBL" id="PDCK01000040">
    <property type="protein sequence ID" value="PRQ50842.1"/>
    <property type="molecule type" value="Genomic_DNA"/>
</dbReference>
<name>A0A2P6RWM8_ROSCH</name>
<evidence type="ECO:0000313" key="3">
    <source>
        <dbReference type="Proteomes" id="UP000238479"/>
    </source>
</evidence>
<feature type="chain" id="PRO_5015160922" evidence="1">
    <location>
        <begin position="22"/>
        <end position="58"/>
    </location>
</feature>
<proteinExistence type="predicted"/>
<evidence type="ECO:0000313" key="2">
    <source>
        <dbReference type="EMBL" id="PRQ50842.1"/>
    </source>
</evidence>
<dbReference type="Gramene" id="PRQ50842">
    <property type="protein sequence ID" value="PRQ50842"/>
    <property type="gene ID" value="RchiOBHm_Chr2g0137691"/>
</dbReference>
<organism evidence="2 3">
    <name type="scientific">Rosa chinensis</name>
    <name type="common">China rose</name>
    <dbReference type="NCBI Taxonomy" id="74649"/>
    <lineage>
        <taxon>Eukaryota</taxon>
        <taxon>Viridiplantae</taxon>
        <taxon>Streptophyta</taxon>
        <taxon>Embryophyta</taxon>
        <taxon>Tracheophyta</taxon>
        <taxon>Spermatophyta</taxon>
        <taxon>Magnoliopsida</taxon>
        <taxon>eudicotyledons</taxon>
        <taxon>Gunneridae</taxon>
        <taxon>Pentapetalae</taxon>
        <taxon>rosids</taxon>
        <taxon>fabids</taxon>
        <taxon>Rosales</taxon>
        <taxon>Rosaceae</taxon>
        <taxon>Rosoideae</taxon>
        <taxon>Rosoideae incertae sedis</taxon>
        <taxon>Rosa</taxon>
    </lineage>
</organism>
<dbReference type="Proteomes" id="UP000238479">
    <property type="component" value="Chromosome 2"/>
</dbReference>
<dbReference type="AlphaFoldDB" id="A0A2P6RWM8"/>
<protein>
    <submittedName>
        <fullName evidence="2">Uncharacterized protein</fullName>
    </submittedName>
</protein>
<keyword evidence="3" id="KW-1185">Reference proteome</keyword>
<reference evidence="2 3" key="1">
    <citation type="journal article" date="2018" name="Nat. Genet.">
        <title>The Rosa genome provides new insights in the design of modern roses.</title>
        <authorList>
            <person name="Bendahmane M."/>
        </authorList>
    </citation>
    <scope>NUCLEOTIDE SEQUENCE [LARGE SCALE GENOMIC DNA]</scope>
    <source>
        <strain evidence="3">cv. Old Blush</strain>
    </source>
</reference>
<accession>A0A2P6RWM8</accession>
<feature type="signal peptide" evidence="1">
    <location>
        <begin position="1"/>
        <end position="21"/>
    </location>
</feature>
<gene>
    <name evidence="2" type="ORF">RchiOBHm_Chr2g0137691</name>
</gene>
<comment type="caution">
    <text evidence="2">The sequence shown here is derived from an EMBL/GenBank/DDBJ whole genome shotgun (WGS) entry which is preliminary data.</text>
</comment>
<evidence type="ECO:0000256" key="1">
    <source>
        <dbReference type="SAM" id="SignalP"/>
    </source>
</evidence>
<sequence>MLLSLSLSLSLYLQFHGGTNALLVSSKGRVAETLEIDLRLAIQISSKGRVPAKAVLRI</sequence>